<reference evidence="2 3" key="1">
    <citation type="submission" date="2019-11" db="EMBL/GenBank/DDBJ databases">
        <authorList>
            <person name="Brisse S."/>
        </authorList>
    </citation>
    <scope>NUCLEOTIDE SEQUENCE [LARGE SCALE GENOMIC DNA]</scope>
    <source>
        <strain evidence="2">FRC0190</strain>
    </source>
</reference>
<evidence type="ECO:0000313" key="4">
    <source>
        <dbReference type="Proteomes" id="UP001265983"/>
    </source>
</evidence>
<sequence>MTNSKKTPAQAEATGDNITFEVEVKDKKITLTAPASLDDAPVATAIAWEEEKFVKAFSLILGPQQMQKLTNAGATVRDFTEVIMPAYTEATGLGED</sequence>
<proteinExistence type="predicted"/>
<keyword evidence="4" id="KW-1185">Reference proteome</keyword>
<dbReference type="EMBL" id="JARUHM010000010">
    <property type="protein sequence ID" value="MDT9411307.1"/>
    <property type="molecule type" value="Genomic_DNA"/>
</dbReference>
<reference evidence="1 4" key="2">
    <citation type="submission" date="2023-03" db="EMBL/GenBank/DDBJ databases">
        <title>Whole genome sequence of the first Corynebacterium rouxii strains isolated in Brazil: a recent member of Corynebacterium diphtheriae complex.</title>
        <authorList>
            <person name="Vieira V."/>
            <person name="Ramos J.N."/>
            <person name="Araujo M.R.B."/>
            <person name="Baio P.V."/>
            <person name="Sant'Anna L.O."/>
            <person name="Veras J.F.C."/>
            <person name="Vieira E.M.D."/>
            <person name="Sousa M.A.B."/>
            <person name="Camargo C.H."/>
            <person name="Sacchi C.T."/>
            <person name="Campos K.R."/>
            <person name="Santos M.B.N."/>
            <person name="Bokermann S."/>
            <person name="Alvim L.B."/>
            <person name="Santos L.S."/>
            <person name="Mattos-Guaraldi A.L."/>
        </authorList>
    </citation>
    <scope>NUCLEOTIDE SEQUENCE [LARGE SCALE GENOMIC DNA]</scope>
    <source>
        <strain evidence="1 4">70862</strain>
    </source>
</reference>
<dbReference type="AlphaFoldDB" id="A0A6I8MHG7"/>
<dbReference type="EMBL" id="LR738855">
    <property type="protein sequence ID" value="VZH85309.1"/>
    <property type="molecule type" value="Genomic_DNA"/>
</dbReference>
<gene>
    <name evidence="2" type="ORF">FRC0190_01275</name>
    <name evidence="1" type="ORF">P8T80_07935</name>
</gene>
<dbReference type="Proteomes" id="UP001265983">
    <property type="component" value="Unassembled WGS sequence"/>
</dbReference>
<evidence type="ECO:0000313" key="1">
    <source>
        <dbReference type="EMBL" id="MDT9411307.1"/>
    </source>
</evidence>
<dbReference type="KEGG" id="crf:FRC0190_01275"/>
<dbReference type="Proteomes" id="UP000423525">
    <property type="component" value="Chromosome"/>
</dbReference>
<accession>A0A6I8MHG7</accession>
<evidence type="ECO:0000313" key="2">
    <source>
        <dbReference type="EMBL" id="VZH85309.1"/>
    </source>
</evidence>
<dbReference type="RefSeq" id="WP_155872882.1">
    <property type="nucleotide sequence ID" value="NZ_CP168248.1"/>
</dbReference>
<name>A0A6I8MHG7_9CORY</name>
<evidence type="ECO:0000313" key="3">
    <source>
        <dbReference type="Proteomes" id="UP000423525"/>
    </source>
</evidence>
<organism evidence="2 3">
    <name type="scientific">Corynebacterium rouxii</name>
    <dbReference type="NCBI Taxonomy" id="2719119"/>
    <lineage>
        <taxon>Bacteria</taxon>
        <taxon>Bacillati</taxon>
        <taxon>Actinomycetota</taxon>
        <taxon>Actinomycetes</taxon>
        <taxon>Mycobacteriales</taxon>
        <taxon>Corynebacteriaceae</taxon>
        <taxon>Corynebacterium</taxon>
    </lineage>
</organism>
<protein>
    <submittedName>
        <fullName evidence="2">Uncharacterized protein</fullName>
    </submittedName>
</protein>